<evidence type="ECO:0000256" key="4">
    <source>
        <dbReference type="ARBA" id="ARBA00022553"/>
    </source>
</evidence>
<keyword evidence="6" id="KW-0276">Fatty acid metabolism</keyword>
<evidence type="ECO:0000256" key="8">
    <source>
        <dbReference type="ARBA" id="ARBA00023194"/>
    </source>
</evidence>
<evidence type="ECO:0000256" key="2">
    <source>
        <dbReference type="ARBA" id="ARBA00006432"/>
    </source>
</evidence>
<dbReference type="Gene3D" id="3.30.70.3290">
    <property type="match status" value="1"/>
</dbReference>
<feature type="domain" description="Ketosynthase family 3 (KS3)" evidence="13">
    <location>
        <begin position="21"/>
        <end position="446"/>
    </location>
</feature>
<sequence>MSASAHGGGAREHAAEGGHDNDRIAVVGFSGRYPGASSPQEFWQLLRDGKEAHTEFTEEQLRASGVPEALLDDPRLVRRRPVLDGVEYFDAAFFGCTPREAELMDPQQRLFLECSFEALQSAGYDPASFPGAVGVFGGGGPTSYWQRHLSADPAYLHEVGEFQALLGNEKDFLAPRVSYRLDLRGPSMSVLTGCSSSLVAVHLAVQSLLGGESDLALAGGVTVYFPQQAGYVHNEGGVNSPDGRCRAFAADANGTVPGDGAGVVALKRLADAVADGDQILGVLLGTAVNNDGAHKVGFTAPSVNGQAEVIAEALAVAGVEAESVSYVETHGTGTPLGDRVEVAALTEAFGTEKLGYCTLGSLKPNIGHTDTAAGVLGLIKVLLALRHEEIPPVANCAVPHPEIDFPNTPFRVSSRPTPWPRGSEERRAGISSFSVGGTNAHIVVAEPPPARSSADDNPQLLLLSARSDTALQRSGAALADALRTEAAPDLAAVAHTLRTGRHAFDHRMALVCHDRTEAVTALDGTGVTPVTVGRVDPAGSTTPRVAFLFPGQGSQRLAMGRGLYATQPAYRAVVDECAELLAPDLGEDLRVALFPASDDADALDLAARRLTETRLAQPALFTTQYALARLLGSWGVQPAALLGHSIGELTAACLSGVLTLPDALRAVALRGRLLQDCPSGAMASVPLSAERVRALLDPADEVSVAAVNGPERTVVSGPVAGLGELTARLTAQGHRVTVLRTSHAFHSALTTPAVEPFAAVMAGLRLGVPEVPFVSNVTGTWITPEQATDPAYWGRQLREPVLFGDGLLTLRGAPGQTLLEVGAGNTLRALAGRGGPGGGPVVATLGGDHDAADAAPLLDTVAQLWVRGVPVDLDALGGGAPARRVALPTYPFERQRYFVDVPLGVTAVRAAPPAEVALDASGATEPDRTADGPATSRPARYDRPDLPTAYTAPRTPLEETVADIWQDVMGVAPVGAHDNFFDLGGHSLLAAQVVTRLQSRLPVALTVTDLLSQAQTVAQMAEAVERRLHEKLLGMSDEDAVRMLDE</sequence>
<dbReference type="Pfam" id="PF00550">
    <property type="entry name" value="PP-binding"/>
    <property type="match status" value="1"/>
</dbReference>
<comment type="cofactor">
    <cofactor evidence="1">
        <name>pantetheine 4'-phosphate</name>
        <dbReference type="ChEBI" id="CHEBI:47942"/>
    </cofactor>
</comment>
<dbReference type="InterPro" id="IPR050091">
    <property type="entry name" value="PKS_NRPS_Biosynth_Enz"/>
</dbReference>
<dbReference type="Pfam" id="PF00109">
    <property type="entry name" value="ketoacyl-synt"/>
    <property type="match status" value="1"/>
</dbReference>
<dbReference type="InterPro" id="IPR016035">
    <property type="entry name" value="Acyl_Trfase/lysoPLipase"/>
</dbReference>
<dbReference type="InterPro" id="IPR014043">
    <property type="entry name" value="Acyl_transferase_dom"/>
</dbReference>
<keyword evidence="4" id="KW-0597">Phosphoprotein</keyword>
<dbReference type="GO" id="GO:0044550">
    <property type="term" value="P:secondary metabolite biosynthetic process"/>
    <property type="evidence" value="ECO:0007669"/>
    <property type="project" value="UniProtKB-ARBA"/>
</dbReference>
<evidence type="ECO:0000256" key="3">
    <source>
        <dbReference type="ARBA" id="ARBA00022450"/>
    </source>
</evidence>
<dbReference type="InterPro" id="IPR016036">
    <property type="entry name" value="Malonyl_transacylase_ACP-bd"/>
</dbReference>
<evidence type="ECO:0000259" key="13">
    <source>
        <dbReference type="PROSITE" id="PS52004"/>
    </source>
</evidence>
<dbReference type="InterPro" id="IPR020806">
    <property type="entry name" value="PKS_PP-bd"/>
</dbReference>
<name>A0A6G3SQC6_STRAQ</name>
<dbReference type="PROSITE" id="PS50075">
    <property type="entry name" value="CARRIER"/>
    <property type="match status" value="1"/>
</dbReference>
<dbReference type="Gene3D" id="3.40.47.10">
    <property type="match status" value="1"/>
</dbReference>
<dbReference type="PANTHER" id="PTHR43775:SF51">
    <property type="entry name" value="INACTIVE PHENOLPHTHIOCEROL SYNTHESIS POLYKETIDE SYNTHASE TYPE I PKS1-RELATED"/>
    <property type="match status" value="1"/>
</dbReference>
<dbReference type="CDD" id="cd00833">
    <property type="entry name" value="PKS"/>
    <property type="match status" value="1"/>
</dbReference>
<evidence type="ECO:0000256" key="9">
    <source>
        <dbReference type="ARBA" id="ARBA00023268"/>
    </source>
</evidence>
<dbReference type="GO" id="GO:0017000">
    <property type="term" value="P:antibiotic biosynthetic process"/>
    <property type="evidence" value="ECO:0007669"/>
    <property type="project" value="UniProtKB-KW"/>
</dbReference>
<dbReference type="Pfam" id="PF02801">
    <property type="entry name" value="Ketoacyl-synt_C"/>
    <property type="match status" value="1"/>
</dbReference>
<dbReference type="InterPro" id="IPR014030">
    <property type="entry name" value="Ketoacyl_synth_N"/>
</dbReference>
<keyword evidence="10 14" id="KW-0012">Acyltransferase</keyword>
<dbReference type="InterPro" id="IPR006162">
    <property type="entry name" value="Ppantetheine_attach_site"/>
</dbReference>
<keyword evidence="7" id="KW-0443">Lipid metabolism</keyword>
<dbReference type="InterPro" id="IPR036736">
    <property type="entry name" value="ACP-like_sf"/>
</dbReference>
<dbReference type="SUPFAM" id="SSF53901">
    <property type="entry name" value="Thiolase-like"/>
    <property type="match status" value="1"/>
</dbReference>
<evidence type="ECO:0000256" key="10">
    <source>
        <dbReference type="ARBA" id="ARBA00023315"/>
    </source>
</evidence>
<dbReference type="InterPro" id="IPR001227">
    <property type="entry name" value="Ac_transferase_dom_sf"/>
</dbReference>
<dbReference type="Gene3D" id="1.10.1200.10">
    <property type="entry name" value="ACP-like"/>
    <property type="match status" value="1"/>
</dbReference>
<dbReference type="SUPFAM" id="SSF55048">
    <property type="entry name" value="Probable ACP-binding domain of malonyl-CoA ACP transacylase"/>
    <property type="match status" value="1"/>
</dbReference>
<dbReference type="AlphaFoldDB" id="A0A6G3SQC6"/>
<dbReference type="GO" id="GO:0004315">
    <property type="term" value="F:3-oxoacyl-[acyl-carrier-protein] synthase activity"/>
    <property type="evidence" value="ECO:0007669"/>
    <property type="project" value="InterPro"/>
</dbReference>
<dbReference type="InterPro" id="IPR032821">
    <property type="entry name" value="PKS_assoc"/>
</dbReference>
<keyword evidence="5 14" id="KW-0808">Transferase</keyword>
<feature type="compositionally biased region" description="Basic and acidic residues" evidence="11">
    <location>
        <begin position="9"/>
        <end position="21"/>
    </location>
</feature>
<dbReference type="SMART" id="SM00827">
    <property type="entry name" value="PKS_AT"/>
    <property type="match status" value="1"/>
</dbReference>
<protein>
    <submittedName>
        <fullName evidence="14">Acyltransferase domain-containing protein</fullName>
    </submittedName>
</protein>
<evidence type="ECO:0000256" key="11">
    <source>
        <dbReference type="SAM" id="MobiDB-lite"/>
    </source>
</evidence>
<dbReference type="Pfam" id="PF16197">
    <property type="entry name" value="KAsynt_C_assoc"/>
    <property type="match status" value="1"/>
</dbReference>
<dbReference type="FunFam" id="3.40.47.10:FF:000042">
    <property type="entry name" value="Polyketide synthase Pks13"/>
    <property type="match status" value="1"/>
</dbReference>
<dbReference type="InterPro" id="IPR014031">
    <property type="entry name" value="Ketoacyl_synth_C"/>
</dbReference>
<dbReference type="InterPro" id="IPR018201">
    <property type="entry name" value="Ketoacyl_synth_AS"/>
</dbReference>
<keyword evidence="3" id="KW-0596">Phosphopantetheine</keyword>
<dbReference type="GO" id="GO:0004312">
    <property type="term" value="F:fatty acid synthase activity"/>
    <property type="evidence" value="ECO:0007669"/>
    <property type="project" value="TreeGrafter"/>
</dbReference>
<dbReference type="GO" id="GO:0031177">
    <property type="term" value="F:phosphopantetheine binding"/>
    <property type="evidence" value="ECO:0007669"/>
    <property type="project" value="InterPro"/>
</dbReference>
<dbReference type="PANTHER" id="PTHR43775">
    <property type="entry name" value="FATTY ACID SYNTHASE"/>
    <property type="match status" value="1"/>
</dbReference>
<evidence type="ECO:0000259" key="12">
    <source>
        <dbReference type="PROSITE" id="PS50075"/>
    </source>
</evidence>
<dbReference type="PROSITE" id="PS00012">
    <property type="entry name" value="PHOSPHOPANTETHEINE"/>
    <property type="match status" value="1"/>
</dbReference>
<dbReference type="SMART" id="SM00823">
    <property type="entry name" value="PKS_PP"/>
    <property type="match status" value="1"/>
</dbReference>
<evidence type="ECO:0000256" key="7">
    <source>
        <dbReference type="ARBA" id="ARBA00023098"/>
    </source>
</evidence>
<gene>
    <name evidence="14" type="ORF">G3I43_13160</name>
</gene>
<feature type="region of interest" description="Disordered" evidence="11">
    <location>
        <begin position="1"/>
        <end position="21"/>
    </location>
</feature>
<dbReference type="SUPFAM" id="SSF52151">
    <property type="entry name" value="FabD/lysophospholipase-like"/>
    <property type="match status" value="1"/>
</dbReference>
<dbReference type="EMBL" id="JAAGMK010000358">
    <property type="protein sequence ID" value="NEB85121.1"/>
    <property type="molecule type" value="Genomic_DNA"/>
</dbReference>
<dbReference type="SUPFAM" id="SSF47336">
    <property type="entry name" value="ACP-like"/>
    <property type="match status" value="1"/>
</dbReference>
<proteinExistence type="inferred from homology"/>
<reference evidence="14" key="1">
    <citation type="submission" date="2020-01" db="EMBL/GenBank/DDBJ databases">
        <title>Insect and environment-associated Actinomycetes.</title>
        <authorList>
            <person name="Currrie C."/>
            <person name="Chevrette M."/>
            <person name="Carlson C."/>
            <person name="Stubbendieck R."/>
            <person name="Wendt-Pienkowski E."/>
        </authorList>
    </citation>
    <scope>NUCLEOTIDE SEQUENCE</scope>
    <source>
        <strain evidence="14">SID505</strain>
    </source>
</reference>
<evidence type="ECO:0000256" key="1">
    <source>
        <dbReference type="ARBA" id="ARBA00001957"/>
    </source>
</evidence>
<evidence type="ECO:0000313" key="14">
    <source>
        <dbReference type="EMBL" id="NEB85121.1"/>
    </source>
</evidence>
<evidence type="ECO:0000256" key="5">
    <source>
        <dbReference type="ARBA" id="ARBA00022679"/>
    </source>
</evidence>
<dbReference type="Gene3D" id="3.40.366.10">
    <property type="entry name" value="Malonyl-Coenzyme A Acyl Carrier Protein, domain 2"/>
    <property type="match status" value="1"/>
</dbReference>
<dbReference type="PROSITE" id="PS00606">
    <property type="entry name" value="KS3_1"/>
    <property type="match status" value="1"/>
</dbReference>
<keyword evidence="9" id="KW-0511">Multifunctional enzyme</keyword>
<comment type="similarity">
    <text evidence="2">Belongs to the ATP-dependent AMP-binding enzyme family.</text>
</comment>
<dbReference type="GO" id="GO:0006633">
    <property type="term" value="P:fatty acid biosynthetic process"/>
    <property type="evidence" value="ECO:0007669"/>
    <property type="project" value="InterPro"/>
</dbReference>
<keyword evidence="8" id="KW-0045">Antibiotic biosynthesis</keyword>
<dbReference type="InterPro" id="IPR009081">
    <property type="entry name" value="PP-bd_ACP"/>
</dbReference>
<organism evidence="14">
    <name type="scientific">Streptomyces anulatus</name>
    <name type="common">Streptomyces chrysomallus</name>
    <dbReference type="NCBI Taxonomy" id="1892"/>
    <lineage>
        <taxon>Bacteria</taxon>
        <taxon>Bacillati</taxon>
        <taxon>Actinomycetota</taxon>
        <taxon>Actinomycetes</taxon>
        <taxon>Kitasatosporales</taxon>
        <taxon>Streptomycetaceae</taxon>
        <taxon>Streptomyces</taxon>
    </lineage>
</organism>
<feature type="region of interest" description="Disordered" evidence="11">
    <location>
        <begin position="917"/>
        <end position="951"/>
    </location>
</feature>
<evidence type="ECO:0000256" key="6">
    <source>
        <dbReference type="ARBA" id="ARBA00022832"/>
    </source>
</evidence>
<dbReference type="SMART" id="SM00825">
    <property type="entry name" value="PKS_KS"/>
    <property type="match status" value="1"/>
</dbReference>
<feature type="domain" description="Carrier" evidence="12">
    <location>
        <begin position="952"/>
        <end position="1028"/>
    </location>
</feature>
<dbReference type="Pfam" id="PF00698">
    <property type="entry name" value="Acyl_transf_1"/>
    <property type="match status" value="1"/>
</dbReference>
<comment type="caution">
    <text evidence="14">The sequence shown here is derived from an EMBL/GenBank/DDBJ whole genome shotgun (WGS) entry which is preliminary data.</text>
</comment>
<dbReference type="FunFam" id="1.10.1200.10:FF:000016">
    <property type="entry name" value="Non-ribosomal peptide synthase"/>
    <property type="match status" value="1"/>
</dbReference>
<accession>A0A6G3SQC6</accession>
<dbReference type="InterPro" id="IPR020841">
    <property type="entry name" value="PKS_Beta-ketoAc_synthase_dom"/>
</dbReference>
<dbReference type="InterPro" id="IPR016039">
    <property type="entry name" value="Thiolase-like"/>
</dbReference>
<dbReference type="PROSITE" id="PS52004">
    <property type="entry name" value="KS3_2"/>
    <property type="match status" value="1"/>
</dbReference>